<dbReference type="PANTHER" id="PTHR30427">
    <property type="entry name" value="TRANSCRIPTIONAL ACTIVATOR PROTEIN LYSR"/>
    <property type="match status" value="1"/>
</dbReference>
<proteinExistence type="inferred from homology"/>
<evidence type="ECO:0000256" key="4">
    <source>
        <dbReference type="ARBA" id="ARBA00023163"/>
    </source>
</evidence>
<dbReference type="Gene3D" id="1.10.10.10">
    <property type="entry name" value="Winged helix-like DNA-binding domain superfamily/Winged helix DNA-binding domain"/>
    <property type="match status" value="1"/>
</dbReference>
<dbReference type="Pfam" id="PF03466">
    <property type="entry name" value="LysR_substrate"/>
    <property type="match status" value="1"/>
</dbReference>
<keyword evidence="3" id="KW-0238">DNA-binding</keyword>
<dbReference type="Proteomes" id="UP001589865">
    <property type="component" value="Unassembled WGS sequence"/>
</dbReference>
<accession>A0ABV6JMU5</accession>
<dbReference type="PROSITE" id="PS50931">
    <property type="entry name" value="HTH_LYSR"/>
    <property type="match status" value="1"/>
</dbReference>
<dbReference type="InterPro" id="IPR000847">
    <property type="entry name" value="LysR_HTH_N"/>
</dbReference>
<evidence type="ECO:0000256" key="2">
    <source>
        <dbReference type="ARBA" id="ARBA00023015"/>
    </source>
</evidence>
<dbReference type="PANTHER" id="PTHR30427:SF1">
    <property type="entry name" value="TRANSCRIPTIONAL ACTIVATOR PROTEIN LYSR"/>
    <property type="match status" value="1"/>
</dbReference>
<keyword evidence="4" id="KW-0804">Transcription</keyword>
<dbReference type="SUPFAM" id="SSF46785">
    <property type="entry name" value="Winged helix' DNA-binding domain"/>
    <property type="match status" value="1"/>
</dbReference>
<feature type="domain" description="HTH lysR-type" evidence="5">
    <location>
        <begin position="2"/>
        <end position="59"/>
    </location>
</feature>
<dbReference type="RefSeq" id="WP_377042725.1">
    <property type="nucleotide sequence ID" value="NZ_JBHLUN010000002.1"/>
</dbReference>
<comment type="caution">
    <text evidence="6">The sequence shown here is derived from an EMBL/GenBank/DDBJ whole genome shotgun (WGS) entry which is preliminary data.</text>
</comment>
<protein>
    <submittedName>
        <fullName evidence="6">LysR family transcriptional regulator</fullName>
    </submittedName>
</protein>
<name>A0ABV6JMU5_9PROT</name>
<evidence type="ECO:0000256" key="1">
    <source>
        <dbReference type="ARBA" id="ARBA00009437"/>
    </source>
</evidence>
<gene>
    <name evidence="6" type="ORF">ACFFGY_02155</name>
</gene>
<evidence type="ECO:0000259" key="5">
    <source>
        <dbReference type="PROSITE" id="PS50931"/>
    </source>
</evidence>
<evidence type="ECO:0000256" key="3">
    <source>
        <dbReference type="ARBA" id="ARBA00023125"/>
    </source>
</evidence>
<dbReference type="InterPro" id="IPR005119">
    <property type="entry name" value="LysR_subst-bd"/>
</dbReference>
<dbReference type="InterPro" id="IPR036390">
    <property type="entry name" value="WH_DNA-bd_sf"/>
</dbReference>
<reference evidence="6 7" key="1">
    <citation type="submission" date="2024-09" db="EMBL/GenBank/DDBJ databases">
        <authorList>
            <person name="Sun Q."/>
            <person name="Mori K."/>
        </authorList>
    </citation>
    <scope>NUCLEOTIDE SEQUENCE [LARGE SCALE GENOMIC DNA]</scope>
    <source>
        <strain evidence="6 7">TBRC 5777</strain>
    </source>
</reference>
<keyword evidence="7" id="KW-1185">Reference proteome</keyword>
<comment type="similarity">
    <text evidence="1">Belongs to the LysR transcriptional regulatory family.</text>
</comment>
<dbReference type="Gene3D" id="3.40.190.290">
    <property type="match status" value="1"/>
</dbReference>
<dbReference type="InterPro" id="IPR036388">
    <property type="entry name" value="WH-like_DNA-bd_sf"/>
</dbReference>
<sequence>MLNLRQLEVLRAVMRLRTTVGAATELGMSQPAVSNAIKNMEAHLGFPLFHRVSNRLLPTEEAAVLFQDSEPLFLMFQGIRQKAGDLRASRIGRVRVTATAELSESLLPRVVERFAPNHPKVALSIETRSMTEMLDGLEAGITHLGLVMEPDPRPGIEAQPLVQLDMVCACPAGSPLASLPFVTPGDLQNGVVIAPPAGTRVHGLVAEAFRRAAQPFAPTVEVRFMNVGARLVERGLGSSVVDPLTAAAGGEGLVVRPFRPAVPITIYAVLAHGKPVSRLVRSFLAEVRETLRDTFPPLRASA</sequence>
<dbReference type="SUPFAM" id="SSF53850">
    <property type="entry name" value="Periplasmic binding protein-like II"/>
    <property type="match status" value="1"/>
</dbReference>
<keyword evidence="2" id="KW-0805">Transcription regulation</keyword>
<organism evidence="6 7">
    <name type="scientific">Roseomonas elaeocarpi</name>
    <dbReference type="NCBI Taxonomy" id="907779"/>
    <lineage>
        <taxon>Bacteria</taxon>
        <taxon>Pseudomonadati</taxon>
        <taxon>Pseudomonadota</taxon>
        <taxon>Alphaproteobacteria</taxon>
        <taxon>Acetobacterales</taxon>
        <taxon>Roseomonadaceae</taxon>
        <taxon>Roseomonas</taxon>
    </lineage>
</organism>
<dbReference type="PRINTS" id="PR00039">
    <property type="entry name" value="HTHLYSR"/>
</dbReference>
<evidence type="ECO:0000313" key="7">
    <source>
        <dbReference type="Proteomes" id="UP001589865"/>
    </source>
</evidence>
<dbReference type="Pfam" id="PF00126">
    <property type="entry name" value="HTH_1"/>
    <property type="match status" value="1"/>
</dbReference>
<dbReference type="EMBL" id="JBHLUN010000002">
    <property type="protein sequence ID" value="MFC0407034.1"/>
    <property type="molecule type" value="Genomic_DNA"/>
</dbReference>
<evidence type="ECO:0000313" key="6">
    <source>
        <dbReference type="EMBL" id="MFC0407034.1"/>
    </source>
</evidence>